<sequence length="33" mass="3652">MIATITPTQTKNDNIAGFWIICQLNGTCKTQII</sequence>
<keyword evidence="2" id="KW-1185">Reference proteome</keyword>
<name>A0A8S1NLT7_PARPR</name>
<evidence type="ECO:0000313" key="2">
    <source>
        <dbReference type="Proteomes" id="UP000688137"/>
    </source>
</evidence>
<dbReference type="EMBL" id="CAJJDM010000082">
    <property type="protein sequence ID" value="CAD8087584.1"/>
    <property type="molecule type" value="Genomic_DNA"/>
</dbReference>
<protein>
    <submittedName>
        <fullName evidence="1">Uncharacterized protein</fullName>
    </submittedName>
</protein>
<organism evidence="1 2">
    <name type="scientific">Paramecium primaurelia</name>
    <dbReference type="NCBI Taxonomy" id="5886"/>
    <lineage>
        <taxon>Eukaryota</taxon>
        <taxon>Sar</taxon>
        <taxon>Alveolata</taxon>
        <taxon>Ciliophora</taxon>
        <taxon>Intramacronucleata</taxon>
        <taxon>Oligohymenophorea</taxon>
        <taxon>Peniculida</taxon>
        <taxon>Parameciidae</taxon>
        <taxon>Paramecium</taxon>
    </lineage>
</organism>
<reference evidence="1" key="1">
    <citation type="submission" date="2021-01" db="EMBL/GenBank/DDBJ databases">
        <authorList>
            <consortium name="Genoscope - CEA"/>
            <person name="William W."/>
        </authorList>
    </citation>
    <scope>NUCLEOTIDE SEQUENCE</scope>
</reference>
<dbReference type="Proteomes" id="UP000688137">
    <property type="component" value="Unassembled WGS sequence"/>
</dbReference>
<evidence type="ECO:0000313" key="1">
    <source>
        <dbReference type="EMBL" id="CAD8087584.1"/>
    </source>
</evidence>
<dbReference type="AlphaFoldDB" id="A0A8S1NLT7"/>
<accession>A0A8S1NLT7</accession>
<proteinExistence type="predicted"/>
<gene>
    <name evidence="1" type="ORF">PPRIM_AZ9-3.1.T0790008</name>
</gene>
<comment type="caution">
    <text evidence="1">The sequence shown here is derived from an EMBL/GenBank/DDBJ whole genome shotgun (WGS) entry which is preliminary data.</text>
</comment>